<dbReference type="AlphaFoldDB" id="A0A822ZHB7"/>
<keyword evidence="2" id="KW-1185">Reference proteome</keyword>
<name>A0A822ZHB7_NELNU</name>
<sequence length="30" mass="3271">MGLPGLDFENKFEINGDSIPFDPDKADKCG</sequence>
<comment type="caution">
    <text evidence="1">The sequence shown here is derived from an EMBL/GenBank/DDBJ whole genome shotgun (WGS) entry which is preliminary data.</text>
</comment>
<evidence type="ECO:0000313" key="2">
    <source>
        <dbReference type="Proteomes" id="UP000607653"/>
    </source>
</evidence>
<reference evidence="1 2" key="1">
    <citation type="journal article" date="2020" name="Mol. Biol. Evol.">
        <title>Distinct Expression and Methylation Patterns for Genes with Different Fates following a Single Whole-Genome Duplication in Flowering Plants.</title>
        <authorList>
            <person name="Shi T."/>
            <person name="Rahmani R.S."/>
            <person name="Gugger P.F."/>
            <person name="Wang M."/>
            <person name="Li H."/>
            <person name="Zhang Y."/>
            <person name="Li Z."/>
            <person name="Wang Q."/>
            <person name="Van de Peer Y."/>
            <person name="Marchal K."/>
            <person name="Chen J."/>
        </authorList>
    </citation>
    <scope>NUCLEOTIDE SEQUENCE [LARGE SCALE GENOMIC DNA]</scope>
    <source>
        <tissue evidence="1">Leaf</tissue>
    </source>
</reference>
<evidence type="ECO:0000313" key="1">
    <source>
        <dbReference type="EMBL" id="DAD44023.1"/>
    </source>
</evidence>
<protein>
    <submittedName>
        <fullName evidence="1">Uncharacterized protein</fullName>
    </submittedName>
</protein>
<gene>
    <name evidence="1" type="ORF">HUJ06_002253</name>
</gene>
<dbReference type="Proteomes" id="UP000607653">
    <property type="component" value="Unassembled WGS sequence"/>
</dbReference>
<organism evidence="1 2">
    <name type="scientific">Nelumbo nucifera</name>
    <name type="common">Sacred lotus</name>
    <dbReference type="NCBI Taxonomy" id="4432"/>
    <lineage>
        <taxon>Eukaryota</taxon>
        <taxon>Viridiplantae</taxon>
        <taxon>Streptophyta</taxon>
        <taxon>Embryophyta</taxon>
        <taxon>Tracheophyta</taxon>
        <taxon>Spermatophyta</taxon>
        <taxon>Magnoliopsida</taxon>
        <taxon>Proteales</taxon>
        <taxon>Nelumbonaceae</taxon>
        <taxon>Nelumbo</taxon>
    </lineage>
</organism>
<proteinExistence type="predicted"/>
<accession>A0A822ZHB7</accession>
<dbReference type="EMBL" id="DUZY01000006">
    <property type="protein sequence ID" value="DAD44023.1"/>
    <property type="molecule type" value="Genomic_DNA"/>
</dbReference>